<dbReference type="PANTHER" id="PTHR30404">
    <property type="entry name" value="N-ACETYLMURAMOYL-L-ALANINE AMIDASE"/>
    <property type="match status" value="1"/>
</dbReference>
<dbReference type="RefSeq" id="WP_231726789.1">
    <property type="nucleotide sequence ID" value="NZ_JBHUFF010000009.1"/>
</dbReference>
<keyword evidence="10" id="KW-1185">Reference proteome</keyword>
<evidence type="ECO:0000256" key="2">
    <source>
        <dbReference type="ARBA" id="ARBA00010266"/>
    </source>
</evidence>
<dbReference type="Gene3D" id="3.40.630.40">
    <property type="entry name" value="Zn-dependent exopeptidases"/>
    <property type="match status" value="1"/>
</dbReference>
<organism evidence="9 10">
    <name type="scientific">Carnobacterium antarcticum</name>
    <dbReference type="NCBI Taxonomy" id="2126436"/>
    <lineage>
        <taxon>Bacteria</taxon>
        <taxon>Bacillati</taxon>
        <taxon>Bacillota</taxon>
        <taxon>Bacilli</taxon>
        <taxon>Lactobacillales</taxon>
        <taxon>Carnobacteriaceae</taxon>
        <taxon>Carnobacterium</taxon>
    </lineage>
</organism>
<keyword evidence="3" id="KW-0964">Secreted</keyword>
<feature type="domain" description="GW" evidence="8">
    <location>
        <begin position="424"/>
        <end position="501"/>
    </location>
</feature>
<dbReference type="PANTHER" id="PTHR30404:SF0">
    <property type="entry name" value="N-ACETYLMURAMOYL-L-ALANINE AMIDASE AMIC"/>
    <property type="match status" value="1"/>
</dbReference>
<evidence type="ECO:0000256" key="5">
    <source>
        <dbReference type="ARBA" id="ARBA00022801"/>
    </source>
</evidence>
<evidence type="ECO:0000256" key="3">
    <source>
        <dbReference type="ARBA" id="ARBA00022525"/>
    </source>
</evidence>
<evidence type="ECO:0000313" key="9">
    <source>
        <dbReference type="EMBL" id="MFD1799174.1"/>
    </source>
</evidence>
<dbReference type="Pfam" id="PF13457">
    <property type="entry name" value="GW"/>
    <property type="match status" value="9"/>
</dbReference>
<evidence type="ECO:0000256" key="4">
    <source>
        <dbReference type="ARBA" id="ARBA00022729"/>
    </source>
</evidence>
<dbReference type="InterPro" id="IPR002901">
    <property type="entry name" value="MGlyc_endo_b_GlcNAc-like_dom"/>
</dbReference>
<dbReference type="SUPFAM" id="SSF53187">
    <property type="entry name" value="Zn-dependent exopeptidases"/>
    <property type="match status" value="1"/>
</dbReference>
<dbReference type="CDD" id="cd02696">
    <property type="entry name" value="MurNAc-LAA"/>
    <property type="match status" value="1"/>
</dbReference>
<feature type="domain" description="GW" evidence="8">
    <location>
        <begin position="904"/>
        <end position="981"/>
    </location>
</feature>
<dbReference type="InterPro" id="IPR038200">
    <property type="entry name" value="GW_dom_sf"/>
</dbReference>
<dbReference type="Gene3D" id="2.30.30.170">
    <property type="match status" value="9"/>
</dbReference>
<evidence type="ECO:0000256" key="1">
    <source>
        <dbReference type="ARBA" id="ARBA00004613"/>
    </source>
</evidence>
<comment type="similarity">
    <text evidence="2">Belongs to the glycosyl hydrolase 73 family.</text>
</comment>
<dbReference type="EMBL" id="JBHUFF010000009">
    <property type="protein sequence ID" value="MFD1799174.1"/>
    <property type="molecule type" value="Genomic_DNA"/>
</dbReference>
<name>A0ABW4NL71_9LACT</name>
<sequence>MLKKSMHKVITLAMIVTVLSPIVLSTGVSAVESNSVITEDVESNELSEVELQEDSELSNKEQVESTEDLDTETVVEEDYIEENSNNVEETKNDDNIVEENESNDDSSLESEEDLNDEADEEYFSIEETREKAIEMMEQEKNSTSTFSMKSRAIPKTDAFINAISSQAVSVANEYDLYASVMIAQAALESAWGTSILAYAPNYNLFGIKAGSGDSYFAKYSKEYSTEKGWTIEKSNFKTYPSYKDTFIDYAKKLRKGPDWNSSKGSWDPKYYSGAWKENASSFKNATSALTGKYATDPTYGTKLNNIIETYNLTQFDNKSTDNKDESNLPDDIKDISYDEITSTTDVKDYTAYITGDTDGIYSKPKGTSDSKVNADASGYFNRKVTVTEEAMTKSGTTWVKITLDGKVMGWIDKNGITTFEMILSEKAINYSAKISRKTDTINTKPYGTKGYQTKAQSSKYYGKEVKVTKEAVTTRSTYVLISLNGTELGWIDKGGLDIEKVTSTKNVSYTKTISSKTDTINTKPYGTEGYVTNAYSSKYYGQKVKVIKEATSRRSNWALITTLDGKELGWIDTNGLSDDEMILSEKAINYSAKISRKTDTINTKPYGTKGYQTKAQSSKYYGKEVKVTKEAVTTRSTYVLISLNGTELGWIDKGGLDIEKVTSTKNVSYTKTISSKTDTINTKPYGTEGYVTNAYSSKYYGQKVKVIKEAASRRSNWALITTLDGKELGWIDANGLSDDEIIMSEKAINYSAKISRKTDTINTKPYGTLGYQTKAQSSQYYGKEVKVTKETVTTRSTYVLISLNGTELGWIDKGGLDIEKVTSTKNVSYTKTISSKTDTINTKPYGTEGYVTNAYSSKYYGQKVKIIKEAASRRSNWALITTLDGKELGWIDTNGLSDDEAILSEKTINYSAKISRKTDTINTKPYGTLGYQTKAQSSQYYGKEVKVTKEAVTTRSTYVLISLNGTELGWIDKNGLDIEKVLSTTNVADYKATIVRSTDTINSKPYGTEGYVTKGSSSKYLGMEVLVKEEAKTRRSTYVLISLNGIELGWIDKAGLKEINPFKKTVYVDAGHGGKDPGAQSGGAKEKDLNLKVALKVRDKLEQKGYNVVMSRTTDVFLELSEIARKANNSKADIFVSIHHNSFNQNAYGIESYSYNSLGNSTNPMSKNISRLTSSEKLAKSSQQQMISYSGAYNRGAKKADFHVIRETNMPAVLLELGFIDNASERSKLVTNNYQEKLANGIVQGIVDYFK</sequence>
<proteinExistence type="inferred from homology"/>
<comment type="subcellular location">
    <subcellularLocation>
        <location evidence="1">Secreted</location>
    </subcellularLocation>
</comment>
<reference evidence="10" key="1">
    <citation type="journal article" date="2019" name="Int. J. Syst. Evol. Microbiol.">
        <title>The Global Catalogue of Microorganisms (GCM) 10K type strain sequencing project: providing services to taxonomists for standard genome sequencing and annotation.</title>
        <authorList>
            <consortium name="The Broad Institute Genomics Platform"/>
            <consortium name="The Broad Institute Genome Sequencing Center for Infectious Disease"/>
            <person name="Wu L."/>
            <person name="Ma J."/>
        </authorList>
    </citation>
    <scope>NUCLEOTIDE SEQUENCE [LARGE SCALE GENOMIC DNA]</scope>
    <source>
        <strain evidence="10">KCTC 42143</strain>
    </source>
</reference>
<feature type="domain" description="GW" evidence="8">
    <location>
        <begin position="744"/>
        <end position="821"/>
    </location>
</feature>
<comment type="caution">
    <text evidence="9">The sequence shown here is derived from an EMBL/GenBank/DDBJ whole genome shotgun (WGS) entry which is preliminary data.</text>
</comment>
<feature type="compositionally biased region" description="Acidic residues" evidence="7">
    <location>
        <begin position="41"/>
        <end position="56"/>
    </location>
</feature>
<dbReference type="InterPro" id="IPR002508">
    <property type="entry name" value="MurNAc-LAA_cat"/>
</dbReference>
<keyword evidence="5" id="KW-0378">Hydrolase</keyword>
<feature type="domain" description="GW" evidence="8">
    <location>
        <begin position="663"/>
        <end position="741"/>
    </location>
</feature>
<feature type="compositionally biased region" description="Acidic residues" evidence="7">
    <location>
        <begin position="64"/>
        <end position="81"/>
    </location>
</feature>
<feature type="domain" description="GW" evidence="8">
    <location>
        <begin position="584"/>
        <end position="661"/>
    </location>
</feature>
<dbReference type="InterPro" id="IPR050695">
    <property type="entry name" value="N-acetylmuramoyl_amidase_3"/>
</dbReference>
<feature type="domain" description="GW" evidence="8">
    <location>
        <begin position="823"/>
        <end position="901"/>
    </location>
</feature>
<dbReference type="Pfam" id="PF01832">
    <property type="entry name" value="Glucosaminidase"/>
    <property type="match status" value="1"/>
</dbReference>
<dbReference type="Gene3D" id="1.10.530.10">
    <property type="match status" value="1"/>
</dbReference>
<protein>
    <submittedName>
        <fullName evidence="9">GW dipeptide domain-containing protein</fullName>
    </submittedName>
</protein>
<dbReference type="Gene3D" id="4.10.80.30">
    <property type="entry name" value="DNA polymerase, domain 6"/>
    <property type="match status" value="1"/>
</dbReference>
<feature type="domain" description="GW" evidence="8">
    <location>
        <begin position="503"/>
        <end position="581"/>
    </location>
</feature>
<dbReference type="PROSITE" id="PS51780">
    <property type="entry name" value="GW"/>
    <property type="match status" value="9"/>
</dbReference>
<dbReference type="NCBIfam" id="NF033202">
    <property type="entry name" value="GW_glycos_SH3"/>
    <property type="match status" value="5"/>
</dbReference>
<dbReference type="SMART" id="SM00047">
    <property type="entry name" value="LYZ2"/>
    <property type="match status" value="1"/>
</dbReference>
<feature type="compositionally biased region" description="Acidic residues" evidence="7">
    <location>
        <begin position="95"/>
        <end position="121"/>
    </location>
</feature>
<evidence type="ECO:0000313" key="10">
    <source>
        <dbReference type="Proteomes" id="UP001597285"/>
    </source>
</evidence>
<evidence type="ECO:0000256" key="6">
    <source>
        <dbReference type="ARBA" id="ARBA00023316"/>
    </source>
</evidence>
<gene>
    <name evidence="9" type="ORF">ACFSBK_04775</name>
</gene>
<dbReference type="SUPFAM" id="SSF82057">
    <property type="entry name" value="Prokaryotic SH3-related domain"/>
    <property type="match status" value="9"/>
</dbReference>
<accession>A0ABW4NL71</accession>
<dbReference type="InterPro" id="IPR025987">
    <property type="entry name" value="GW_dom"/>
</dbReference>
<dbReference type="SMART" id="SM00646">
    <property type="entry name" value="Ami_3"/>
    <property type="match status" value="1"/>
</dbReference>
<feature type="domain" description="GW" evidence="8">
    <location>
        <begin position="343"/>
        <end position="421"/>
    </location>
</feature>
<evidence type="ECO:0000259" key="8">
    <source>
        <dbReference type="PROSITE" id="PS51780"/>
    </source>
</evidence>
<feature type="region of interest" description="Disordered" evidence="7">
    <location>
        <begin position="41"/>
        <end position="121"/>
    </location>
</feature>
<feature type="domain" description="GW" evidence="8">
    <location>
        <begin position="984"/>
        <end position="1061"/>
    </location>
</feature>
<keyword evidence="6" id="KW-0961">Cell wall biogenesis/degradation</keyword>
<dbReference type="Proteomes" id="UP001597285">
    <property type="component" value="Unassembled WGS sequence"/>
</dbReference>
<dbReference type="Pfam" id="PF01520">
    <property type="entry name" value="Amidase_3"/>
    <property type="match status" value="1"/>
</dbReference>
<evidence type="ECO:0000256" key="7">
    <source>
        <dbReference type="SAM" id="MobiDB-lite"/>
    </source>
</evidence>
<keyword evidence="4" id="KW-0732">Signal</keyword>